<evidence type="ECO:0000313" key="13">
    <source>
        <dbReference type="Proteomes" id="UP000006564"/>
    </source>
</evidence>
<keyword evidence="8" id="KW-0546">Nucleotide metabolism</keyword>
<comment type="cofactor">
    <cofactor evidence="1">
        <name>Zn(2+)</name>
        <dbReference type="ChEBI" id="CHEBI:29105"/>
    </cofactor>
</comment>
<evidence type="ECO:0000256" key="6">
    <source>
        <dbReference type="ARBA" id="ARBA00022801"/>
    </source>
</evidence>
<dbReference type="EMBL" id="AP007175">
    <property type="protein sequence ID" value="BAE66595.1"/>
    <property type="molecule type" value="Genomic_DNA"/>
</dbReference>
<dbReference type="Pfam" id="PF19326">
    <property type="entry name" value="AMP_deaminase"/>
    <property type="match status" value="1"/>
</dbReference>
<dbReference type="Proteomes" id="UP000006564">
    <property type="component" value="Chromosome 8"/>
</dbReference>
<dbReference type="InterPro" id="IPR006329">
    <property type="entry name" value="AMPD"/>
</dbReference>
<dbReference type="FunFam" id="4.10.800.20:FF:000001">
    <property type="entry name" value="AMP deaminase"/>
    <property type="match status" value="1"/>
</dbReference>
<evidence type="ECO:0000256" key="7">
    <source>
        <dbReference type="ARBA" id="ARBA00022833"/>
    </source>
</evidence>
<evidence type="ECO:0000256" key="11">
    <source>
        <dbReference type="SAM" id="MobiDB-lite"/>
    </source>
</evidence>
<protein>
    <recommendedName>
        <fullName evidence="9">AMP deaminase</fullName>
        <ecNumber evidence="4">3.5.4.6</ecNumber>
    </recommendedName>
    <alternativeName>
        <fullName evidence="10">Myoadenylate deaminase</fullName>
    </alternativeName>
</protein>
<dbReference type="Gene3D" id="4.10.800.20">
    <property type="match status" value="1"/>
</dbReference>
<keyword evidence="13" id="KW-1185">Reference proteome</keyword>
<gene>
    <name evidence="12" type="ORF">AO090010000778</name>
</gene>
<evidence type="ECO:0000256" key="9">
    <source>
        <dbReference type="ARBA" id="ARBA00072037"/>
    </source>
</evidence>
<dbReference type="SMR" id="Q2TVX8"/>
<sequence>MPTVSPSPGTTYAGYRKAEKKVTVTFLSMTPRLDANVNAAETSSEDEASLHSHSGNPQARVGDTTANESSFAASTKTSGDILPRDRLLKTPTYDYAYEKSMSHAEAKLFYQHHQFASRSADSEPTLNPVPANHNAAVTQTEGTPSYTPTVMEHNSSEDYTVSTVCQNDTFSKFQPAANPTSLLGRDSHFIQEYQSNGSAVNDTHGTLGLHAMPSRVQDQLGQTAFGAGNDHSAGDVLGTAQGILNTTPGDDAVTSELNVICRKILRLLDRRSEYIQLSLQGAGDNPKDHSDWKVYPAPPEPAWEGDNETGKFNDTSRPDQKKRKMGQDIGEDFDMAECLPLPEASDWVFKLDGNSVYQVYETYDTACPNEPVVQIPSLRDFYMDLDAVIDVSTDGPAKSFAFKRLSYLEGKFQLYTLLNEYQEIADSKKVPHRDFYNVRKVDTHVHHSACMNQKHLLRFIKSKMKKSPDEVVLFRDGKHLTLKEVFESINLTAYDLSIDTLDMHAHTDSFHRFDKFNLKYNPVGESRLREIFLKTDNYIKGRYLAEITKEVISDLESSKYQMVEWRISIYGRSIQEWDKLAAWVVDNKLFSPNVRWLVQIPRLYDVYKSSGMMENFEQVITNVFQPLFEVTKDPNSHPKLHLFLQRVVGFDSVDDESKAERRLYRKYPIPREWNTKQNPPYSYWIYFMFANIASLNIWRKRRGFNTFVLRPHCGEAGDPDHLAVGFLCCHSISHGILLRKVPLLQYLFYLDQIGIAMSPLSNNALFLTYDKNPFANFFRRGLNVSLSTDDPLQFAFTKEPLIEEYSVAAQIYKFSAVDMCELAKHSVLQSGFELALKQRWLGTNCSAAGVSGNNVAKSNVPDIRERFRHETLLGELALIGRYVDSLSTYSKALPLRGQLHPSVTTENENNPSHRKPHYAPSTSGLFHSPAMIALRKEAQATAFLQTSNTVNPPKYLQNQSETNAAGEACFPSSTPPGPKSSEDTGPETLPEQKIFPGIVHERAQRGSMLTRALAEDDKDTKDGGKDVKNCPSPS</sequence>
<feature type="region of interest" description="Disordered" evidence="11">
    <location>
        <begin position="898"/>
        <end position="924"/>
    </location>
</feature>
<feature type="compositionally biased region" description="Basic and acidic residues" evidence="11">
    <location>
        <begin position="308"/>
        <end position="319"/>
    </location>
</feature>
<dbReference type="CDD" id="cd01319">
    <property type="entry name" value="AMPD"/>
    <property type="match status" value="1"/>
</dbReference>
<dbReference type="AlphaFoldDB" id="Q2TVX8"/>
<name>Q2TVX8_ASPOR</name>
<dbReference type="PANTHER" id="PTHR11359:SF0">
    <property type="entry name" value="AMP DEAMINASE"/>
    <property type="match status" value="1"/>
</dbReference>
<comment type="pathway">
    <text evidence="2">Purine metabolism; IMP biosynthesis via salvage pathway; IMP from AMP: step 1/1.</text>
</comment>
<feature type="region of interest" description="Disordered" evidence="11">
    <location>
        <begin position="38"/>
        <end position="83"/>
    </location>
</feature>
<dbReference type="RefSeq" id="XP_023094328.1">
    <property type="nucleotide sequence ID" value="XM_023233493.1"/>
</dbReference>
<evidence type="ECO:0000256" key="1">
    <source>
        <dbReference type="ARBA" id="ARBA00001947"/>
    </source>
</evidence>
<dbReference type="GO" id="GO:0005829">
    <property type="term" value="C:cytosol"/>
    <property type="evidence" value="ECO:0007669"/>
    <property type="project" value="TreeGrafter"/>
</dbReference>
<dbReference type="GO" id="GO:0046033">
    <property type="term" value="P:AMP metabolic process"/>
    <property type="evidence" value="ECO:0007669"/>
    <property type="project" value="TreeGrafter"/>
</dbReference>
<feature type="compositionally biased region" description="Polar residues" evidence="11">
    <location>
        <begin position="901"/>
        <end position="910"/>
    </location>
</feature>
<evidence type="ECO:0000256" key="5">
    <source>
        <dbReference type="ARBA" id="ARBA00022723"/>
    </source>
</evidence>
<dbReference type="InterPro" id="IPR006650">
    <property type="entry name" value="A/AMP_deam_AS"/>
</dbReference>
<keyword evidence="5" id="KW-0479">Metal-binding</keyword>
<keyword evidence="6" id="KW-0378">Hydrolase</keyword>
<organism evidence="12 13">
    <name type="scientific">Aspergillus oryzae (strain ATCC 42149 / RIB 40)</name>
    <name type="common">Yellow koji mold</name>
    <dbReference type="NCBI Taxonomy" id="510516"/>
    <lineage>
        <taxon>Eukaryota</taxon>
        <taxon>Fungi</taxon>
        <taxon>Dikarya</taxon>
        <taxon>Ascomycota</taxon>
        <taxon>Pezizomycotina</taxon>
        <taxon>Eurotiomycetes</taxon>
        <taxon>Eurotiomycetidae</taxon>
        <taxon>Eurotiales</taxon>
        <taxon>Aspergillaceae</taxon>
        <taxon>Aspergillus</taxon>
        <taxon>Aspergillus subgen. Circumdati</taxon>
    </lineage>
</organism>
<accession>Q2TVX8</accession>
<evidence type="ECO:0000256" key="3">
    <source>
        <dbReference type="ARBA" id="ARBA00006676"/>
    </source>
</evidence>
<dbReference type="EMBL" id="BA000056">
    <property type="protein sequence ID" value="BAE66595.1"/>
    <property type="molecule type" value="Genomic_DNA"/>
</dbReference>
<proteinExistence type="inferred from homology"/>
<dbReference type="HOGENOM" id="CLU_003782_0_0_1"/>
<evidence type="ECO:0000313" key="12">
    <source>
        <dbReference type="EMBL" id="BAE66595.1"/>
    </source>
</evidence>
<dbReference type="EC" id="3.5.4.6" evidence="4"/>
<dbReference type="STRING" id="510516.Q2TVX8"/>
<evidence type="ECO:0000256" key="4">
    <source>
        <dbReference type="ARBA" id="ARBA00012775"/>
    </source>
</evidence>
<dbReference type="Gene3D" id="3.20.20.140">
    <property type="entry name" value="Metal-dependent hydrolases"/>
    <property type="match status" value="1"/>
</dbReference>
<dbReference type="PANTHER" id="PTHR11359">
    <property type="entry name" value="AMP DEAMINASE"/>
    <property type="match status" value="1"/>
</dbReference>
<evidence type="ECO:0000256" key="10">
    <source>
        <dbReference type="ARBA" id="ARBA00078830"/>
    </source>
</evidence>
<dbReference type="InterPro" id="IPR032466">
    <property type="entry name" value="Metal_Hydrolase"/>
</dbReference>
<dbReference type="GeneID" id="5999862"/>
<dbReference type="FunFam" id="3.20.20.140:FF:000035">
    <property type="entry name" value="Probable amp deaminase"/>
    <property type="match status" value="1"/>
</dbReference>
<comment type="similarity">
    <text evidence="3">Belongs to the metallo-dependent hydrolases superfamily. Adenosine and AMP deaminases family.</text>
</comment>
<evidence type="ECO:0000256" key="8">
    <source>
        <dbReference type="ARBA" id="ARBA00023080"/>
    </source>
</evidence>
<evidence type="ECO:0000256" key="2">
    <source>
        <dbReference type="ARBA" id="ARBA00004955"/>
    </source>
</evidence>
<dbReference type="PROSITE" id="PS00485">
    <property type="entry name" value="A_DEAMINASE"/>
    <property type="match status" value="1"/>
</dbReference>
<dbReference type="UniPathway" id="UPA00591">
    <property type="reaction ID" value="UER00663"/>
</dbReference>
<feature type="region of interest" description="Disordered" evidence="11">
    <location>
        <begin position="966"/>
        <end position="997"/>
    </location>
</feature>
<dbReference type="SUPFAM" id="SSF51556">
    <property type="entry name" value="Metallo-dependent hydrolases"/>
    <property type="match status" value="1"/>
</dbReference>
<feature type="region of interest" description="Disordered" evidence="11">
    <location>
        <begin position="297"/>
        <end position="325"/>
    </location>
</feature>
<dbReference type="GO" id="GO:0046872">
    <property type="term" value="F:metal ion binding"/>
    <property type="evidence" value="ECO:0007669"/>
    <property type="project" value="UniProtKB-KW"/>
</dbReference>
<reference evidence="12 13" key="1">
    <citation type="journal article" date="2005" name="Nature">
        <title>Genome sequencing and analysis of Aspergillus oryzae.</title>
        <authorList>
            <person name="Machida M."/>
            <person name="Asai K."/>
            <person name="Sano M."/>
            <person name="Tanaka T."/>
            <person name="Kumagai T."/>
            <person name="Terai G."/>
            <person name="Kusumoto K."/>
            <person name="Arima T."/>
            <person name="Akita O."/>
            <person name="Kashiwagi Y."/>
            <person name="Abe K."/>
            <person name="Gomi K."/>
            <person name="Horiuchi H."/>
            <person name="Kitamoto K."/>
            <person name="Kobayashi T."/>
            <person name="Takeuchi M."/>
            <person name="Denning D.W."/>
            <person name="Galagan J.E."/>
            <person name="Nierman W.C."/>
            <person name="Yu J."/>
            <person name="Archer D.B."/>
            <person name="Bennett J.W."/>
            <person name="Bhatnagar D."/>
            <person name="Cleveland T.E."/>
            <person name="Fedorova N.D."/>
            <person name="Gotoh O."/>
            <person name="Horikawa H."/>
            <person name="Hosoyama A."/>
            <person name="Ichinomiya M."/>
            <person name="Igarashi R."/>
            <person name="Iwashita K."/>
            <person name="Juvvadi P.R."/>
            <person name="Kato M."/>
            <person name="Kato Y."/>
            <person name="Kin T."/>
            <person name="Kokubun A."/>
            <person name="Maeda H."/>
            <person name="Maeyama N."/>
            <person name="Maruyama J."/>
            <person name="Nagasaki H."/>
            <person name="Nakajima T."/>
            <person name="Oda K."/>
            <person name="Okada K."/>
            <person name="Paulsen I."/>
            <person name="Sakamoto K."/>
            <person name="Sawano T."/>
            <person name="Takahashi M."/>
            <person name="Takase K."/>
            <person name="Terabayashi Y."/>
            <person name="Wortman J."/>
            <person name="Yamada O."/>
            <person name="Yamagata Y."/>
            <person name="Anazawa H."/>
            <person name="Hata Y."/>
            <person name="Koide Y."/>
            <person name="Komori T."/>
            <person name="Koyama Y."/>
            <person name="Minetoki T."/>
            <person name="Suharnan S."/>
            <person name="Tanaka A."/>
            <person name="Isono K."/>
            <person name="Kuhara S."/>
            <person name="Ogasawara N."/>
            <person name="Kikuchi H."/>
        </authorList>
    </citation>
    <scope>NUCLEOTIDE SEQUENCE [LARGE SCALE GENOMIC DNA]</scope>
    <source>
        <strain evidence="13">ATCC 42149 / RIB 40</strain>
    </source>
</reference>
<dbReference type="NCBIfam" id="TIGR01429">
    <property type="entry name" value="AMP_deaminase"/>
    <property type="match status" value="1"/>
</dbReference>
<dbReference type="KEGG" id="aor:AO090010000778"/>
<dbReference type="GO" id="GO:0003876">
    <property type="term" value="F:AMP deaminase activity"/>
    <property type="evidence" value="ECO:0007669"/>
    <property type="project" value="UniProtKB-EC"/>
</dbReference>
<feature type="compositionally biased region" description="Basic and acidic residues" evidence="11">
    <location>
        <begin position="1013"/>
        <end position="1028"/>
    </location>
</feature>
<dbReference type="FunFam" id="3.20.20.140:FF:000214">
    <property type="entry name" value="AMP deaminase Amd1, putative (AFU_orthologue AFUA_8G02860)"/>
    <property type="match status" value="1"/>
</dbReference>
<feature type="region of interest" description="Disordered" evidence="11">
    <location>
        <begin position="1011"/>
        <end position="1034"/>
    </location>
</feature>
<feature type="compositionally biased region" description="Polar residues" evidence="11">
    <location>
        <begin position="64"/>
        <end position="78"/>
    </location>
</feature>
<dbReference type="GO" id="GO:0032264">
    <property type="term" value="P:IMP salvage"/>
    <property type="evidence" value="ECO:0007669"/>
    <property type="project" value="UniProtKB-UniPathway"/>
</dbReference>
<keyword evidence="7" id="KW-0862">Zinc</keyword>